<dbReference type="InterPro" id="IPR053712">
    <property type="entry name" value="Bac_CellDiv_Activator"/>
</dbReference>
<keyword evidence="3" id="KW-1185">Reference proteome</keyword>
<dbReference type="RefSeq" id="WP_308454728.1">
    <property type="nucleotide sequence ID" value="NZ_JAJEQR010000061.1"/>
</dbReference>
<comment type="caution">
    <text evidence="2">The sequence shown here is derived from an EMBL/GenBank/DDBJ whole genome shotgun (WGS) entry which is preliminary data.</text>
</comment>
<accession>A0AAE3EE80</accession>
<organism evidence="2 3">
    <name type="scientific">Hominifimenecus microfluidus</name>
    <dbReference type="NCBI Taxonomy" id="2885348"/>
    <lineage>
        <taxon>Bacteria</taxon>
        <taxon>Bacillati</taxon>
        <taxon>Bacillota</taxon>
        <taxon>Clostridia</taxon>
        <taxon>Lachnospirales</taxon>
        <taxon>Lachnospiraceae</taxon>
        <taxon>Hominifimenecus</taxon>
    </lineage>
</organism>
<evidence type="ECO:0000256" key="1">
    <source>
        <dbReference type="SAM" id="Coils"/>
    </source>
</evidence>
<protein>
    <submittedName>
        <fullName evidence="2">Cell division protein ZapA</fullName>
    </submittedName>
</protein>
<sequence>MDKNYTEVTIAGKTYTLGGYEDAEYLQQIAAYINTCISDLHQVPGFLRQSADDQNMMLMLNLADDCFKARKKAASLEAKAEMMEKEIYNLKHELITNQLRNENK</sequence>
<reference evidence="2" key="1">
    <citation type="submission" date="2021-10" db="EMBL/GenBank/DDBJ databases">
        <title>Anaerobic single-cell dispensing facilitates the cultivation of human gut bacteria.</title>
        <authorList>
            <person name="Afrizal A."/>
        </authorList>
    </citation>
    <scope>NUCLEOTIDE SEQUENCE</scope>
    <source>
        <strain evidence="2">CLA-AA-H215</strain>
    </source>
</reference>
<keyword evidence="2" id="KW-0131">Cell cycle</keyword>
<keyword evidence="1" id="KW-0175">Coiled coil</keyword>
<proteinExistence type="predicted"/>
<keyword evidence="2" id="KW-0132">Cell division</keyword>
<dbReference type="SUPFAM" id="SSF102829">
    <property type="entry name" value="Cell division protein ZapA-like"/>
    <property type="match status" value="1"/>
</dbReference>
<feature type="coiled-coil region" evidence="1">
    <location>
        <begin position="66"/>
        <end position="93"/>
    </location>
</feature>
<evidence type="ECO:0000313" key="3">
    <source>
        <dbReference type="Proteomes" id="UP001198182"/>
    </source>
</evidence>
<dbReference type="Pfam" id="PF05164">
    <property type="entry name" value="ZapA"/>
    <property type="match status" value="1"/>
</dbReference>
<dbReference type="InterPro" id="IPR036192">
    <property type="entry name" value="Cell_div_ZapA-like_sf"/>
</dbReference>
<dbReference type="AlphaFoldDB" id="A0AAE3EE80"/>
<dbReference type="Proteomes" id="UP001198182">
    <property type="component" value="Unassembled WGS sequence"/>
</dbReference>
<dbReference type="InterPro" id="IPR007838">
    <property type="entry name" value="Cell_div_ZapA-like"/>
</dbReference>
<dbReference type="Gene3D" id="6.10.250.790">
    <property type="match status" value="1"/>
</dbReference>
<evidence type="ECO:0000313" key="2">
    <source>
        <dbReference type="EMBL" id="MCC2232321.1"/>
    </source>
</evidence>
<gene>
    <name evidence="2" type="ORF">LKD81_15205</name>
</gene>
<dbReference type="GO" id="GO:0051301">
    <property type="term" value="P:cell division"/>
    <property type="evidence" value="ECO:0007669"/>
    <property type="project" value="UniProtKB-KW"/>
</dbReference>
<dbReference type="EMBL" id="JAJEQR010000061">
    <property type="protein sequence ID" value="MCC2232321.1"/>
    <property type="molecule type" value="Genomic_DNA"/>
</dbReference>
<name>A0AAE3EE80_9FIRM</name>